<dbReference type="InterPro" id="IPR029058">
    <property type="entry name" value="AB_hydrolase_fold"/>
</dbReference>
<dbReference type="SUPFAM" id="SSF53474">
    <property type="entry name" value="alpha/beta-Hydrolases"/>
    <property type="match status" value="1"/>
</dbReference>
<evidence type="ECO:0000256" key="1">
    <source>
        <dbReference type="ARBA" id="ARBA00022801"/>
    </source>
</evidence>
<organism evidence="3 4">
    <name type="scientific">Microbacterium fluvii</name>
    <dbReference type="NCBI Taxonomy" id="415215"/>
    <lineage>
        <taxon>Bacteria</taxon>
        <taxon>Bacillati</taxon>
        <taxon>Actinomycetota</taxon>
        <taxon>Actinomycetes</taxon>
        <taxon>Micrococcales</taxon>
        <taxon>Microbacteriaceae</taxon>
        <taxon>Microbacterium</taxon>
    </lineage>
</organism>
<evidence type="ECO:0000259" key="2">
    <source>
        <dbReference type="Pfam" id="PF07859"/>
    </source>
</evidence>
<dbReference type="Gene3D" id="3.40.50.1820">
    <property type="entry name" value="alpha/beta hydrolase"/>
    <property type="match status" value="1"/>
</dbReference>
<evidence type="ECO:0000313" key="3">
    <source>
        <dbReference type="EMBL" id="MFC7269620.1"/>
    </source>
</evidence>
<comment type="caution">
    <text evidence="3">The sequence shown here is derived from an EMBL/GenBank/DDBJ whole genome shotgun (WGS) entry which is preliminary data.</text>
</comment>
<dbReference type="EMBL" id="JBHTBE010000003">
    <property type="protein sequence ID" value="MFC7269620.1"/>
    <property type="molecule type" value="Genomic_DNA"/>
</dbReference>
<dbReference type="InterPro" id="IPR013094">
    <property type="entry name" value="AB_hydrolase_3"/>
</dbReference>
<reference evidence="4" key="1">
    <citation type="journal article" date="2019" name="Int. J. Syst. Evol. Microbiol.">
        <title>The Global Catalogue of Microorganisms (GCM) 10K type strain sequencing project: providing services to taxonomists for standard genome sequencing and annotation.</title>
        <authorList>
            <consortium name="The Broad Institute Genomics Platform"/>
            <consortium name="The Broad Institute Genome Sequencing Center for Infectious Disease"/>
            <person name="Wu L."/>
            <person name="Ma J."/>
        </authorList>
    </citation>
    <scope>NUCLEOTIDE SEQUENCE [LARGE SCALE GENOMIC DNA]</scope>
    <source>
        <strain evidence="4">CGMCC 1.15772</strain>
    </source>
</reference>
<protein>
    <submittedName>
        <fullName evidence="3">Alpha/beta hydrolase</fullName>
    </submittedName>
</protein>
<keyword evidence="1 3" id="KW-0378">Hydrolase</keyword>
<dbReference type="PANTHER" id="PTHR48081">
    <property type="entry name" value="AB HYDROLASE SUPERFAMILY PROTEIN C4A8.06C"/>
    <property type="match status" value="1"/>
</dbReference>
<feature type="domain" description="Alpha/beta hydrolase fold-3" evidence="2">
    <location>
        <begin position="77"/>
        <end position="284"/>
    </location>
</feature>
<gene>
    <name evidence="3" type="ORF">ACFQRL_11660</name>
</gene>
<dbReference type="PANTHER" id="PTHR48081:SF8">
    <property type="entry name" value="ALPHA_BETA HYDROLASE FOLD-3 DOMAIN-CONTAINING PROTEIN-RELATED"/>
    <property type="match status" value="1"/>
</dbReference>
<keyword evidence="4" id="KW-1185">Reference proteome</keyword>
<dbReference type="Pfam" id="PF07859">
    <property type="entry name" value="Abhydrolase_3"/>
    <property type="match status" value="1"/>
</dbReference>
<dbReference type="RefSeq" id="WP_262874552.1">
    <property type="nucleotide sequence ID" value="NZ_BAABKW010000001.1"/>
</dbReference>
<accession>A0ABW2HJB5</accession>
<proteinExistence type="predicted"/>
<name>A0ABW2HJB5_9MICO</name>
<evidence type="ECO:0000313" key="4">
    <source>
        <dbReference type="Proteomes" id="UP001596507"/>
    </source>
</evidence>
<dbReference type="GO" id="GO:0016787">
    <property type="term" value="F:hydrolase activity"/>
    <property type="evidence" value="ECO:0007669"/>
    <property type="project" value="UniProtKB-KW"/>
</dbReference>
<sequence>MTSRLSVGDLHPELRRTYRWFPTPPVTHGWQRRLARAGTGMMRPPQPPEGVTREFVALGEGSGAHVFRPAAPSGAALLWIHGGGMVIGAAAQDHARCGELAADLGLVVVSAEYRLAPEHPYPAPLDDCHSAWEWLLAHAADLGVAPSRIAIGGQSAGGGLAAGLVLRVHDEGGVQPAAQWLFCPMLDDRTAADRSRDGIRHFLWNNRSNLAGWNAYVGKAGAARVPAYAAPSRRDDLAGLPAAWVGTGDVELFFDEDRAYAERLLAAGVDTTLDVVHGGPHAFESLAPGTSVARKYNARARAWLAAALKVAGA</sequence>
<dbReference type="Proteomes" id="UP001596507">
    <property type="component" value="Unassembled WGS sequence"/>
</dbReference>
<dbReference type="InterPro" id="IPR050300">
    <property type="entry name" value="GDXG_lipolytic_enzyme"/>
</dbReference>